<evidence type="ECO:0000313" key="14">
    <source>
        <dbReference type="EMBL" id="CAE0657381.1"/>
    </source>
</evidence>
<keyword evidence="11 12" id="KW-0472">Membrane</keyword>
<dbReference type="EMBL" id="HBIV01012028">
    <property type="protein sequence ID" value="CAE0657381.1"/>
    <property type="molecule type" value="Transcribed_RNA"/>
</dbReference>
<keyword evidence="7" id="KW-0067">ATP-binding</keyword>
<keyword evidence="9" id="KW-1278">Translocase</keyword>
<dbReference type="GO" id="GO:0016887">
    <property type="term" value="F:ATP hydrolysis activity"/>
    <property type="evidence" value="ECO:0007669"/>
    <property type="project" value="InterPro"/>
</dbReference>
<dbReference type="PANTHER" id="PTHR42861">
    <property type="entry name" value="CALCIUM-TRANSPORTING ATPASE"/>
    <property type="match status" value="1"/>
</dbReference>
<dbReference type="PROSITE" id="PS00154">
    <property type="entry name" value="ATPASE_E1_E2"/>
    <property type="match status" value="1"/>
</dbReference>
<dbReference type="Pfam" id="PF00122">
    <property type="entry name" value="E1-E2_ATPase"/>
    <property type="match status" value="1"/>
</dbReference>
<evidence type="ECO:0000256" key="9">
    <source>
        <dbReference type="ARBA" id="ARBA00022967"/>
    </source>
</evidence>
<accession>A0A7S3YNU6</accession>
<feature type="transmembrane region" description="Helical" evidence="12">
    <location>
        <begin position="756"/>
        <end position="779"/>
    </location>
</feature>
<name>A0A7S3YNU6_9EUKA</name>
<dbReference type="InterPro" id="IPR023298">
    <property type="entry name" value="ATPase_P-typ_TM_dom_sf"/>
</dbReference>
<dbReference type="SFLD" id="SFLDF00027">
    <property type="entry name" value="p-type_atpase"/>
    <property type="match status" value="1"/>
</dbReference>
<evidence type="ECO:0000256" key="11">
    <source>
        <dbReference type="ARBA" id="ARBA00023136"/>
    </source>
</evidence>
<dbReference type="InterPro" id="IPR004014">
    <property type="entry name" value="ATPase_P-typ_cation-transptr_N"/>
</dbReference>
<dbReference type="InterPro" id="IPR018303">
    <property type="entry name" value="ATPase_P-typ_P_site"/>
</dbReference>
<evidence type="ECO:0000256" key="8">
    <source>
        <dbReference type="ARBA" id="ARBA00022842"/>
    </source>
</evidence>
<feature type="transmembrane region" description="Helical" evidence="12">
    <location>
        <begin position="699"/>
        <end position="720"/>
    </location>
</feature>
<dbReference type="SUPFAM" id="SSF56784">
    <property type="entry name" value="HAD-like"/>
    <property type="match status" value="1"/>
</dbReference>
<dbReference type="Gene3D" id="3.40.1110.10">
    <property type="entry name" value="Calcium-transporting ATPase, cytoplasmic domain N"/>
    <property type="match status" value="1"/>
</dbReference>
<feature type="transmembrane region" description="Helical" evidence="12">
    <location>
        <begin position="854"/>
        <end position="872"/>
    </location>
</feature>
<keyword evidence="3" id="KW-0597">Phosphoprotein</keyword>
<dbReference type="SFLD" id="SFLDG00002">
    <property type="entry name" value="C1.7:_P-type_atpase_like"/>
    <property type="match status" value="1"/>
</dbReference>
<dbReference type="Gene3D" id="2.70.150.10">
    <property type="entry name" value="Calcium-transporting ATPase, cytoplasmic transduction domain A"/>
    <property type="match status" value="1"/>
</dbReference>
<keyword evidence="5" id="KW-0479">Metal-binding</keyword>
<feature type="transmembrane region" description="Helical" evidence="12">
    <location>
        <begin position="266"/>
        <end position="288"/>
    </location>
</feature>
<dbReference type="GO" id="GO:0005524">
    <property type="term" value="F:ATP binding"/>
    <property type="evidence" value="ECO:0007669"/>
    <property type="project" value="UniProtKB-KW"/>
</dbReference>
<evidence type="ECO:0000259" key="13">
    <source>
        <dbReference type="SMART" id="SM00831"/>
    </source>
</evidence>
<dbReference type="Gene3D" id="1.20.1110.10">
    <property type="entry name" value="Calcium-transporting ATPase, transmembrane domain"/>
    <property type="match status" value="1"/>
</dbReference>
<feature type="domain" description="Cation-transporting P-type ATPase N-terminal" evidence="13">
    <location>
        <begin position="45"/>
        <end position="105"/>
    </location>
</feature>
<evidence type="ECO:0000256" key="10">
    <source>
        <dbReference type="ARBA" id="ARBA00022989"/>
    </source>
</evidence>
<dbReference type="Pfam" id="PF00690">
    <property type="entry name" value="Cation_ATPase_N"/>
    <property type="match status" value="1"/>
</dbReference>
<evidence type="ECO:0000256" key="12">
    <source>
        <dbReference type="SAM" id="Phobius"/>
    </source>
</evidence>
<proteinExistence type="inferred from homology"/>
<keyword evidence="10 12" id="KW-1133">Transmembrane helix</keyword>
<dbReference type="PRINTS" id="PR00119">
    <property type="entry name" value="CATATPASE"/>
</dbReference>
<comment type="similarity">
    <text evidence="2">Belongs to the cation transport ATPase (P-type) (TC 3.A.3) family. Type IIIA subfamily.</text>
</comment>
<evidence type="ECO:0000256" key="6">
    <source>
        <dbReference type="ARBA" id="ARBA00022741"/>
    </source>
</evidence>
<dbReference type="NCBIfam" id="TIGR01494">
    <property type="entry name" value="ATPase_P-type"/>
    <property type="match status" value="2"/>
</dbReference>
<dbReference type="SFLD" id="SFLDS00003">
    <property type="entry name" value="Haloacid_Dehalogenase"/>
    <property type="match status" value="1"/>
</dbReference>
<sequence length="991" mass="108948">MVKQVEETKVEPETGDVVVVIDQAKKDENVEASPLLDVKLPVTKDEVKRDFGVEQDEVESIREKYGANIIKEEKRSKLWMLISQFTGTMPVMIMAAMVLSGVLEDWIDFAIIGAMLLINAAIGFHHESAAADALEEVEDQLSANETVQVFRKIKGTTIEVDAKVEELVVGDLVYIRAGDVIPADGEWIFGDKLYVNEASLTGETRPRKVPGDDYRRDLLKGSTLVQGEGFARITAVGEKTIMGEASAAMNSGAKVSSPLEQAIQGVVNLLVGFTLVVVFFILIVQLAIRDASVRDTLLSVTGLVVASVPVALPLVVSVTLAIGATSLARKGAIISHLSAMQDLASMDVLCSDKTGTLTTAKMTINLAKIWVNEAMSRVSKEFRCEDVVELAALCSTLENAKKNEIERSVFEALAEVKMTMSRIYDNYKCDGAKGDVYHGFNANVKRTFCTVTRNKDAPPALPEHLKITKGLLTKVLNCNDPDDTGDVKWTVLDYKNVGPKAKQVDEDFGKSGYKTLAVGVDMEDDGPDVKMMMAGILPIKDPPRESTMETIKNIRAALINVKMVTGDHENIARNLAKDIKLGQNFLVHEDLWPASAARNDRVAKMDGIAQVTPKDKHEVVAILQERGHVVGMCGDGVNDAPALSLANVGFAVPGATQAARNAADIVLTEGNDGKNEGLRVIYDAIVISREIFQRIQAYVLYRFASTVLIILFLAILTFVFSENFPTLYVILFAIINDVTVTPIASDHVVGTKGPSVLNMFTVLGLSCVLGSILGVQTILTYWGNPFNMPNQSAEEVSTYLQLSISSQFLIFICRTEKPFFMTVAPHWVLLVACVLAQLVVSIWCGFGVVVETAIPVDTIVYIWLYSLAGLLVSDVFKCEFYHICDPSLYPNYYYSWMFTLCSKKATTDEEDIEEAWAVDFPERRTFTSAKRNLTGFYIQRGHVGNLTRAMRSRIRSSIRRKNENDRATIRAVSAMPYKTAEKADTIKMATM</sequence>
<dbReference type="FunFam" id="3.40.50.1000:FF:000211">
    <property type="entry name" value="Plasma membrane ATPase"/>
    <property type="match status" value="1"/>
</dbReference>
<feature type="transmembrane region" description="Helical" evidence="12">
    <location>
        <begin position="106"/>
        <end position="124"/>
    </location>
</feature>
<evidence type="ECO:0000256" key="3">
    <source>
        <dbReference type="ARBA" id="ARBA00022553"/>
    </source>
</evidence>
<dbReference type="Gene3D" id="3.40.50.1000">
    <property type="entry name" value="HAD superfamily/HAD-like"/>
    <property type="match status" value="1"/>
</dbReference>
<keyword evidence="4 12" id="KW-0812">Transmembrane</keyword>
<dbReference type="PRINTS" id="PR00120">
    <property type="entry name" value="HATPASE"/>
</dbReference>
<organism evidence="14">
    <name type="scientific">Lotharella globosa</name>
    <dbReference type="NCBI Taxonomy" id="91324"/>
    <lineage>
        <taxon>Eukaryota</taxon>
        <taxon>Sar</taxon>
        <taxon>Rhizaria</taxon>
        <taxon>Cercozoa</taxon>
        <taxon>Chlorarachniophyceae</taxon>
        <taxon>Lotharella</taxon>
    </lineage>
</organism>
<reference evidence="14" key="1">
    <citation type="submission" date="2021-01" db="EMBL/GenBank/DDBJ databases">
        <authorList>
            <person name="Corre E."/>
            <person name="Pelletier E."/>
            <person name="Niang G."/>
            <person name="Scheremetjew M."/>
            <person name="Finn R."/>
            <person name="Kale V."/>
            <person name="Holt S."/>
            <person name="Cochrane G."/>
            <person name="Meng A."/>
            <person name="Brown T."/>
            <person name="Cohen L."/>
        </authorList>
    </citation>
    <scope>NUCLEOTIDE SEQUENCE</scope>
    <source>
        <strain evidence="14">CCCM811</strain>
    </source>
</reference>
<dbReference type="InterPro" id="IPR044492">
    <property type="entry name" value="P_typ_ATPase_HD_dom"/>
</dbReference>
<gene>
    <name evidence="14" type="ORF">LGLO00237_LOCUS8949</name>
</gene>
<dbReference type="InterPro" id="IPR008250">
    <property type="entry name" value="ATPase_P-typ_transduc_dom_A_sf"/>
</dbReference>
<dbReference type="GO" id="GO:0016020">
    <property type="term" value="C:membrane"/>
    <property type="evidence" value="ECO:0007669"/>
    <property type="project" value="UniProtKB-SubCell"/>
</dbReference>
<dbReference type="AlphaFoldDB" id="A0A7S3YNU6"/>
<keyword evidence="8" id="KW-0460">Magnesium</keyword>
<feature type="transmembrane region" description="Helical" evidence="12">
    <location>
        <begin position="78"/>
        <end position="100"/>
    </location>
</feature>
<dbReference type="InterPro" id="IPR036412">
    <property type="entry name" value="HAD-like_sf"/>
</dbReference>
<keyword evidence="6" id="KW-0547">Nucleotide-binding</keyword>
<dbReference type="SMART" id="SM00831">
    <property type="entry name" value="Cation_ATPase_N"/>
    <property type="match status" value="1"/>
</dbReference>
<dbReference type="Pfam" id="PF00702">
    <property type="entry name" value="Hydrolase"/>
    <property type="match status" value="1"/>
</dbReference>
<evidence type="ECO:0000256" key="7">
    <source>
        <dbReference type="ARBA" id="ARBA00022840"/>
    </source>
</evidence>
<feature type="transmembrane region" description="Helical" evidence="12">
    <location>
        <begin position="827"/>
        <end position="848"/>
    </location>
</feature>
<dbReference type="SUPFAM" id="SSF81665">
    <property type="entry name" value="Calcium ATPase, transmembrane domain M"/>
    <property type="match status" value="1"/>
</dbReference>
<dbReference type="SUPFAM" id="SSF81653">
    <property type="entry name" value="Calcium ATPase, transduction domain A"/>
    <property type="match status" value="1"/>
</dbReference>
<dbReference type="GO" id="GO:0046872">
    <property type="term" value="F:metal ion binding"/>
    <property type="evidence" value="ECO:0007669"/>
    <property type="project" value="UniProtKB-KW"/>
</dbReference>
<dbReference type="InterPro" id="IPR001757">
    <property type="entry name" value="P_typ_ATPase"/>
</dbReference>
<dbReference type="InterPro" id="IPR023214">
    <property type="entry name" value="HAD_sf"/>
</dbReference>
<dbReference type="InterPro" id="IPR059000">
    <property type="entry name" value="ATPase_P-type_domA"/>
</dbReference>
<evidence type="ECO:0000256" key="5">
    <source>
        <dbReference type="ARBA" id="ARBA00022723"/>
    </source>
</evidence>
<evidence type="ECO:0000256" key="2">
    <source>
        <dbReference type="ARBA" id="ARBA00008804"/>
    </source>
</evidence>
<evidence type="ECO:0000256" key="4">
    <source>
        <dbReference type="ARBA" id="ARBA00022692"/>
    </source>
</evidence>
<feature type="transmembrane region" description="Helical" evidence="12">
    <location>
        <begin position="300"/>
        <end position="322"/>
    </location>
</feature>
<dbReference type="InterPro" id="IPR023299">
    <property type="entry name" value="ATPase_P-typ_cyto_dom_N"/>
</dbReference>
<comment type="subcellular location">
    <subcellularLocation>
        <location evidence="1">Membrane</location>
        <topology evidence="1">Multi-pass membrane protein</topology>
    </subcellularLocation>
</comment>
<protein>
    <recommendedName>
        <fullName evidence="13">Cation-transporting P-type ATPase N-terminal domain-containing protein</fullName>
    </recommendedName>
</protein>
<evidence type="ECO:0000256" key="1">
    <source>
        <dbReference type="ARBA" id="ARBA00004141"/>
    </source>
</evidence>